<dbReference type="AlphaFoldDB" id="A0A5B6VSJ3"/>
<accession>A0A5B6VSJ3</accession>
<organism evidence="1 2">
    <name type="scientific">Gossypium australe</name>
    <dbReference type="NCBI Taxonomy" id="47621"/>
    <lineage>
        <taxon>Eukaryota</taxon>
        <taxon>Viridiplantae</taxon>
        <taxon>Streptophyta</taxon>
        <taxon>Embryophyta</taxon>
        <taxon>Tracheophyta</taxon>
        <taxon>Spermatophyta</taxon>
        <taxon>Magnoliopsida</taxon>
        <taxon>eudicotyledons</taxon>
        <taxon>Gunneridae</taxon>
        <taxon>Pentapetalae</taxon>
        <taxon>rosids</taxon>
        <taxon>malvids</taxon>
        <taxon>Malvales</taxon>
        <taxon>Malvaceae</taxon>
        <taxon>Malvoideae</taxon>
        <taxon>Gossypium</taxon>
    </lineage>
</organism>
<dbReference type="PANTHER" id="PTHR35021:SF8">
    <property type="entry name" value="FIBER PROTEIN FB17"/>
    <property type="match status" value="1"/>
</dbReference>
<dbReference type="PANTHER" id="PTHR35021">
    <property type="match status" value="1"/>
</dbReference>
<protein>
    <submittedName>
        <fullName evidence="1">HemA</fullName>
    </submittedName>
</protein>
<dbReference type="EMBL" id="SMMG02000005">
    <property type="protein sequence ID" value="KAA3471994.1"/>
    <property type="molecule type" value="Genomic_DNA"/>
</dbReference>
<reference evidence="2" key="1">
    <citation type="journal article" date="2019" name="Plant Biotechnol. J.">
        <title>Genome sequencing of the Australian wild diploid species Gossypium australe highlights disease resistance and delayed gland morphogenesis.</title>
        <authorList>
            <person name="Cai Y."/>
            <person name="Cai X."/>
            <person name="Wang Q."/>
            <person name="Wang P."/>
            <person name="Zhang Y."/>
            <person name="Cai C."/>
            <person name="Xu Y."/>
            <person name="Wang K."/>
            <person name="Zhou Z."/>
            <person name="Wang C."/>
            <person name="Geng S."/>
            <person name="Li B."/>
            <person name="Dong Q."/>
            <person name="Hou Y."/>
            <person name="Wang H."/>
            <person name="Ai P."/>
            <person name="Liu Z."/>
            <person name="Yi F."/>
            <person name="Sun M."/>
            <person name="An G."/>
            <person name="Cheng J."/>
            <person name="Zhang Y."/>
            <person name="Shi Q."/>
            <person name="Xie Y."/>
            <person name="Shi X."/>
            <person name="Chang Y."/>
            <person name="Huang F."/>
            <person name="Chen Y."/>
            <person name="Hong S."/>
            <person name="Mi L."/>
            <person name="Sun Q."/>
            <person name="Zhang L."/>
            <person name="Zhou B."/>
            <person name="Peng R."/>
            <person name="Zhang X."/>
            <person name="Liu F."/>
        </authorList>
    </citation>
    <scope>NUCLEOTIDE SEQUENCE [LARGE SCALE GENOMIC DNA]</scope>
    <source>
        <strain evidence="2">cv. PA1801</strain>
    </source>
</reference>
<name>A0A5B6VSJ3_9ROSI</name>
<dbReference type="Proteomes" id="UP000325315">
    <property type="component" value="Unassembled WGS sequence"/>
</dbReference>
<proteinExistence type="predicted"/>
<evidence type="ECO:0000313" key="2">
    <source>
        <dbReference type="Proteomes" id="UP000325315"/>
    </source>
</evidence>
<comment type="caution">
    <text evidence="1">The sequence shown here is derived from an EMBL/GenBank/DDBJ whole genome shotgun (WGS) entry which is preliminary data.</text>
</comment>
<evidence type="ECO:0000313" key="1">
    <source>
        <dbReference type="EMBL" id="KAA3471994.1"/>
    </source>
</evidence>
<dbReference type="OrthoDB" id="997798at2759"/>
<sequence length="196" mass="22188">MTKTTSICQLRKKYGLAEKLLKTSELAPLPDELKPFAAQIKEARGEETGMNHMHIEVIVCAAIKEMKCLPSEPVNWNMLKKWKATLNYAKQNGFHVNYADFLLEKSLKSYVLERLLTNEEFPPNLWNFEGLAETLLKTSSLAPLPDELKPFAAQIKEAHGEETGINHLSIEVIVCAAIKEMECLPSESVTWDMLKK</sequence>
<gene>
    <name evidence="1" type="ORF">EPI10_022508</name>
</gene>
<keyword evidence="2" id="KW-1185">Reference proteome</keyword>